<name>A0A8H3M933_9GLOM</name>
<dbReference type="EMBL" id="BLAL01000285">
    <property type="protein sequence ID" value="GES99766.1"/>
    <property type="molecule type" value="Genomic_DNA"/>
</dbReference>
<comment type="caution">
    <text evidence="1">The sequence shown here is derived from an EMBL/GenBank/DDBJ whole genome shotgun (WGS) entry which is preliminary data.</text>
</comment>
<dbReference type="Proteomes" id="UP000615446">
    <property type="component" value="Unassembled WGS sequence"/>
</dbReference>
<dbReference type="AlphaFoldDB" id="A0A8H3M933"/>
<evidence type="ECO:0000313" key="2">
    <source>
        <dbReference type="Proteomes" id="UP000615446"/>
    </source>
</evidence>
<reference evidence="1" key="1">
    <citation type="submission" date="2019-10" db="EMBL/GenBank/DDBJ databases">
        <title>Conservation and host-specific expression of non-tandemly repeated heterogenous ribosome RNA gene in arbuscular mycorrhizal fungi.</title>
        <authorList>
            <person name="Maeda T."/>
            <person name="Kobayashi Y."/>
            <person name="Nakagawa T."/>
            <person name="Ezawa T."/>
            <person name="Yamaguchi K."/>
            <person name="Bino T."/>
            <person name="Nishimoto Y."/>
            <person name="Shigenobu S."/>
            <person name="Kawaguchi M."/>
        </authorList>
    </citation>
    <scope>NUCLEOTIDE SEQUENCE</scope>
    <source>
        <strain evidence="1">HR1</strain>
    </source>
</reference>
<proteinExistence type="predicted"/>
<gene>
    <name evidence="1" type="ORF">RCL2_002625000</name>
</gene>
<protein>
    <submittedName>
        <fullName evidence="1">Uncharacterized protein</fullName>
    </submittedName>
</protein>
<organism evidence="1 2">
    <name type="scientific">Rhizophagus clarus</name>
    <dbReference type="NCBI Taxonomy" id="94130"/>
    <lineage>
        <taxon>Eukaryota</taxon>
        <taxon>Fungi</taxon>
        <taxon>Fungi incertae sedis</taxon>
        <taxon>Mucoromycota</taxon>
        <taxon>Glomeromycotina</taxon>
        <taxon>Glomeromycetes</taxon>
        <taxon>Glomerales</taxon>
        <taxon>Glomeraceae</taxon>
        <taxon>Rhizophagus</taxon>
    </lineage>
</organism>
<accession>A0A8H3M933</accession>
<evidence type="ECO:0000313" key="1">
    <source>
        <dbReference type="EMBL" id="GES99766.1"/>
    </source>
</evidence>
<sequence length="73" mass="8687">MLLDYYDGSMERHGIYGVTCVEEIYLLNTKHICSSVYMIHKCRRFFERKLYAVCIVMGLLQLYNENVISIAEW</sequence>